<dbReference type="RefSeq" id="WP_228102614.1">
    <property type="nucleotide sequence ID" value="NZ_AP017900.1"/>
</dbReference>
<proteinExistence type="predicted"/>
<keyword evidence="1" id="KW-0812">Transmembrane</keyword>
<organism evidence="3 4">
    <name type="scientific">Nocardia seriolae</name>
    <dbReference type="NCBI Taxonomy" id="37332"/>
    <lineage>
        <taxon>Bacteria</taxon>
        <taxon>Bacillati</taxon>
        <taxon>Actinomycetota</taxon>
        <taxon>Actinomycetes</taxon>
        <taxon>Mycobacteriales</taxon>
        <taxon>Nocardiaceae</taxon>
        <taxon>Nocardia</taxon>
    </lineage>
</organism>
<feature type="transmembrane region" description="Helical" evidence="1">
    <location>
        <begin position="78"/>
        <end position="96"/>
    </location>
</feature>
<evidence type="ECO:0000313" key="4">
    <source>
        <dbReference type="Proteomes" id="UP000037179"/>
    </source>
</evidence>
<keyword evidence="1" id="KW-0472">Membrane</keyword>
<dbReference type="AlphaFoldDB" id="A0ABC9YM52"/>
<gene>
    <name evidence="2" type="ORF">NS506_07770</name>
    <name evidence="3" type="ORF">NSK11_contig00005-0082</name>
</gene>
<name>A0ABC9YM52_9NOCA</name>
<keyword evidence="4" id="KW-1185">Reference proteome</keyword>
<sequence>MTHPPDGPYGYGISEPTPWAAGITAAALVAALTAVGVYAFGAALAQIHPLVSVAVNLIAVGGAAPTAWRWRFAPVTRWVIAGLGVGVLLAWAGLLLF</sequence>
<evidence type="ECO:0000313" key="3">
    <source>
        <dbReference type="EMBL" id="GAP26353.1"/>
    </source>
</evidence>
<dbReference type="EMBL" id="BBYQ01000005">
    <property type="protein sequence ID" value="GAP26353.1"/>
    <property type="molecule type" value="Genomic_DNA"/>
</dbReference>
<dbReference type="EMBL" id="CP017839">
    <property type="protein sequence ID" value="APB01788.1"/>
    <property type="molecule type" value="Genomic_DNA"/>
</dbReference>
<evidence type="ECO:0000313" key="2">
    <source>
        <dbReference type="EMBL" id="APB01788.1"/>
    </source>
</evidence>
<dbReference type="GeneID" id="93372299"/>
<reference evidence="2 5" key="3">
    <citation type="submission" date="2016-10" db="EMBL/GenBank/DDBJ databases">
        <title>Genome sequence of Nocardia seriolae strain EM150506, isolated from Anguila japonica.</title>
        <authorList>
            <person name="Han H.-J."/>
        </authorList>
    </citation>
    <scope>NUCLEOTIDE SEQUENCE [LARGE SCALE GENOMIC DNA]</scope>
    <source>
        <strain evidence="2 5">EM150506</strain>
    </source>
</reference>
<feature type="transmembrane region" description="Helical" evidence="1">
    <location>
        <begin position="20"/>
        <end position="40"/>
    </location>
</feature>
<feature type="transmembrane region" description="Helical" evidence="1">
    <location>
        <begin position="47"/>
        <end position="66"/>
    </location>
</feature>
<accession>A0ABC9YM52</accession>
<dbReference type="Pfam" id="PF10801">
    <property type="entry name" value="DUF2537"/>
    <property type="match status" value="1"/>
</dbReference>
<evidence type="ECO:0000313" key="5">
    <source>
        <dbReference type="Proteomes" id="UP000180166"/>
    </source>
</evidence>
<evidence type="ECO:0000256" key="1">
    <source>
        <dbReference type="SAM" id="Phobius"/>
    </source>
</evidence>
<evidence type="ECO:0008006" key="6">
    <source>
        <dbReference type="Google" id="ProtNLM"/>
    </source>
</evidence>
<dbReference type="Proteomes" id="UP000037179">
    <property type="component" value="Unassembled WGS sequence"/>
</dbReference>
<dbReference type="KEGG" id="nsr:NS506_07770"/>
<protein>
    <recommendedName>
        <fullName evidence="6">DUF2537 domain-containing protein</fullName>
    </recommendedName>
</protein>
<keyword evidence="1" id="KW-1133">Transmembrane helix</keyword>
<dbReference type="Proteomes" id="UP000180166">
    <property type="component" value="Chromosome"/>
</dbReference>
<dbReference type="InterPro" id="IPR024244">
    <property type="entry name" value="DUF2537"/>
</dbReference>
<reference evidence="3 4" key="2">
    <citation type="journal article" date="2016" name="Genome Announc.">
        <title>Draft Genome Sequence of Erythromycin- and Oxytetracycline-Sensitive Nocardia seriolae Strain U-1 (NBRC 110359).</title>
        <authorList>
            <person name="Imajoh M."/>
            <person name="Sukeda M."/>
            <person name="Shimizu M."/>
            <person name="Yamane J."/>
            <person name="Ohnishi K."/>
            <person name="Oshima S."/>
        </authorList>
    </citation>
    <scope>NUCLEOTIDE SEQUENCE [LARGE SCALE GENOMIC DNA]</scope>
    <source>
        <strain evidence="3 4">U-1</strain>
    </source>
</reference>
<reference evidence="4" key="1">
    <citation type="submission" date="2015-07" db="EMBL/GenBank/DDBJ databases">
        <title>Nocardia seriolae U-1 whole genome shotgun sequence.</title>
        <authorList>
            <person name="Imajoh M."/>
            <person name="Fukumoto Y."/>
            <person name="Sukeda M."/>
            <person name="Yamane J."/>
            <person name="Yamasaki K."/>
            <person name="Shimizu M."/>
            <person name="Ohnishi K."/>
            <person name="Oshima S."/>
        </authorList>
    </citation>
    <scope>NUCLEOTIDE SEQUENCE [LARGE SCALE GENOMIC DNA]</scope>
    <source>
        <strain evidence="4">U-1</strain>
    </source>
</reference>